<sequence length="341" mass="34789">MVRAVVYTESGDSSVLELVEREPAEPGPGEVRVRIVRAGINPTDWKFRAGGMGELAFPEIVPGQDGAGVVDAVGPGVTGFAVGDRVWTMLAQHTRPGGTAQEQVVLPTANVTALPDATSYDVGASLGVPAVTAHRALTTSEDGPTRLAPGALAGRTVLVAGGAGAVGNAAIQLARWAGATVVSTVSSTEKGDLATAAGAHHVVNYRDGDTVASIRALAPDGVDLVVEVAPAQNLALDVQVIKPRGTIAIYANNGGDEVNLSVRATFSTNARFQWVLLYTVGEAALRSAAEDITAALVDGAYGVGEDRGLPVHHHPLERTADAHAAVEGGAVGKVLIDVADD</sequence>
<dbReference type="Pfam" id="PF00107">
    <property type="entry name" value="ADH_zinc_N"/>
    <property type="match status" value="1"/>
</dbReference>
<dbReference type="InterPro" id="IPR013154">
    <property type="entry name" value="ADH-like_N"/>
</dbReference>
<protein>
    <submittedName>
        <fullName evidence="3">NADPH2:quinone reductase</fullName>
    </submittedName>
</protein>
<keyword evidence="1" id="KW-0521">NADP</keyword>
<name>A0A1I0W7V9_9ACTN</name>
<organism evidence="3 4">
    <name type="scientific">Nocardioides alpinus</name>
    <dbReference type="NCBI Taxonomy" id="748909"/>
    <lineage>
        <taxon>Bacteria</taxon>
        <taxon>Bacillati</taxon>
        <taxon>Actinomycetota</taxon>
        <taxon>Actinomycetes</taxon>
        <taxon>Propionibacteriales</taxon>
        <taxon>Nocardioidaceae</taxon>
        <taxon>Nocardioides</taxon>
    </lineage>
</organism>
<dbReference type="InterPro" id="IPR036291">
    <property type="entry name" value="NAD(P)-bd_dom_sf"/>
</dbReference>
<dbReference type="Gene3D" id="3.90.180.10">
    <property type="entry name" value="Medium-chain alcohol dehydrogenases, catalytic domain"/>
    <property type="match status" value="1"/>
</dbReference>
<evidence type="ECO:0000313" key="4">
    <source>
        <dbReference type="Proteomes" id="UP000199113"/>
    </source>
</evidence>
<dbReference type="SMART" id="SM00829">
    <property type="entry name" value="PKS_ER"/>
    <property type="match status" value="1"/>
</dbReference>
<dbReference type="Pfam" id="PF08240">
    <property type="entry name" value="ADH_N"/>
    <property type="match status" value="1"/>
</dbReference>
<evidence type="ECO:0000259" key="2">
    <source>
        <dbReference type="SMART" id="SM00829"/>
    </source>
</evidence>
<dbReference type="SUPFAM" id="SSF51735">
    <property type="entry name" value="NAD(P)-binding Rossmann-fold domains"/>
    <property type="match status" value="1"/>
</dbReference>
<dbReference type="Gene3D" id="3.40.50.720">
    <property type="entry name" value="NAD(P)-binding Rossmann-like Domain"/>
    <property type="match status" value="1"/>
</dbReference>
<dbReference type="InterPro" id="IPR013149">
    <property type="entry name" value="ADH-like_C"/>
</dbReference>
<dbReference type="CDD" id="cd08253">
    <property type="entry name" value="zeta_crystallin"/>
    <property type="match status" value="1"/>
</dbReference>
<dbReference type="SUPFAM" id="SSF50129">
    <property type="entry name" value="GroES-like"/>
    <property type="match status" value="1"/>
</dbReference>
<proteinExistence type="predicted"/>
<evidence type="ECO:0000313" key="3">
    <source>
        <dbReference type="EMBL" id="SFA84378.1"/>
    </source>
</evidence>
<dbReference type="STRING" id="748909.SAMN05192575_101760"/>
<dbReference type="Proteomes" id="UP000199113">
    <property type="component" value="Unassembled WGS sequence"/>
</dbReference>
<dbReference type="InterPro" id="IPR051603">
    <property type="entry name" value="Zinc-ADH_QOR/CCCR"/>
</dbReference>
<dbReference type="PANTHER" id="PTHR44154:SF1">
    <property type="entry name" value="QUINONE OXIDOREDUCTASE"/>
    <property type="match status" value="1"/>
</dbReference>
<dbReference type="InterPro" id="IPR020843">
    <property type="entry name" value="ER"/>
</dbReference>
<dbReference type="EMBL" id="FOKC01000001">
    <property type="protein sequence ID" value="SFA84378.1"/>
    <property type="molecule type" value="Genomic_DNA"/>
</dbReference>
<dbReference type="PANTHER" id="PTHR44154">
    <property type="entry name" value="QUINONE OXIDOREDUCTASE"/>
    <property type="match status" value="1"/>
</dbReference>
<gene>
    <name evidence="3" type="ORF">SAMN05192575_101760</name>
</gene>
<dbReference type="GO" id="GO:0016491">
    <property type="term" value="F:oxidoreductase activity"/>
    <property type="evidence" value="ECO:0007669"/>
    <property type="project" value="InterPro"/>
</dbReference>
<dbReference type="AlphaFoldDB" id="A0A1I0W7V9"/>
<accession>A0A1I0W7V9</accession>
<evidence type="ECO:0000256" key="1">
    <source>
        <dbReference type="ARBA" id="ARBA00022857"/>
    </source>
</evidence>
<feature type="domain" description="Enoyl reductase (ER)" evidence="2">
    <location>
        <begin position="11"/>
        <end position="336"/>
    </location>
</feature>
<reference evidence="4" key="1">
    <citation type="submission" date="2016-10" db="EMBL/GenBank/DDBJ databases">
        <authorList>
            <person name="Varghese N."/>
            <person name="Submissions S."/>
        </authorList>
    </citation>
    <scope>NUCLEOTIDE SEQUENCE [LARGE SCALE GENOMIC DNA]</scope>
    <source>
        <strain evidence="4">CGMCC 1.10697</strain>
    </source>
</reference>
<dbReference type="RefSeq" id="WP_244889152.1">
    <property type="nucleotide sequence ID" value="NZ_FOKC01000001.1"/>
</dbReference>
<dbReference type="InterPro" id="IPR011032">
    <property type="entry name" value="GroES-like_sf"/>
</dbReference>